<dbReference type="SMART" id="SM01198">
    <property type="entry name" value="FBA"/>
    <property type="match status" value="1"/>
</dbReference>
<reference evidence="4" key="1">
    <citation type="submission" date="2017-02" db="UniProtKB">
        <authorList>
            <consortium name="WormBaseParasite"/>
        </authorList>
    </citation>
    <scope>IDENTIFICATION</scope>
</reference>
<dbReference type="InterPro" id="IPR008979">
    <property type="entry name" value="Galactose-bd-like_sf"/>
</dbReference>
<dbReference type="InterPro" id="IPR001810">
    <property type="entry name" value="F-box_dom"/>
</dbReference>
<dbReference type="InterPro" id="IPR036047">
    <property type="entry name" value="F-box-like_dom_sf"/>
</dbReference>
<dbReference type="Pfam" id="PF12937">
    <property type="entry name" value="F-box-like"/>
    <property type="match status" value="1"/>
</dbReference>
<dbReference type="GO" id="GO:0036503">
    <property type="term" value="P:ERAD pathway"/>
    <property type="evidence" value="ECO:0007669"/>
    <property type="project" value="TreeGrafter"/>
</dbReference>
<evidence type="ECO:0000259" key="2">
    <source>
        <dbReference type="PROSITE" id="PS51114"/>
    </source>
</evidence>
<organism evidence="3 4">
    <name type="scientific">Parastrongyloides trichosuri</name>
    <name type="common">Possum-specific nematode worm</name>
    <dbReference type="NCBI Taxonomy" id="131310"/>
    <lineage>
        <taxon>Eukaryota</taxon>
        <taxon>Metazoa</taxon>
        <taxon>Ecdysozoa</taxon>
        <taxon>Nematoda</taxon>
        <taxon>Chromadorea</taxon>
        <taxon>Rhabditida</taxon>
        <taxon>Tylenchina</taxon>
        <taxon>Panagrolaimomorpha</taxon>
        <taxon>Strongyloidoidea</taxon>
        <taxon>Strongyloididae</taxon>
        <taxon>Parastrongyloides</taxon>
    </lineage>
</organism>
<dbReference type="GO" id="GO:0006516">
    <property type="term" value="P:glycoprotein catabolic process"/>
    <property type="evidence" value="ECO:0007669"/>
    <property type="project" value="TreeGrafter"/>
</dbReference>
<accession>A0A0N4ZMV5</accession>
<sequence length="337" mass="40229">MSLRRIAYFFSMLFQSSEEESDNFEKDKDFIMQLPYEILSMIFEYIDPKELVKNCSPVCKNWNRMIISPEYWIERSKKENCREILPPNEMLKDPQYGWNYAKIYVLKPFNRNLILNPSGEDGFNGWQSLDAHINLEIQTPGGHLESSHPDVNKCFVSSYMEGRKFCNIDLRNYGLTTQFLDKYKPTIYVSEMNSYREDAAAWYSLRVELNDGNIDRRREAHFDIGDRIIRFRYEKIVDQWTDSIWEKVEHIFSGYPDRSYCIFFDTIGKDRMFWAGNYGSKFCNATVMIKYEFNQPYVERNDFVSSPRAEIEDNFEVHHFMEEDEDSELSDDENLIH</sequence>
<dbReference type="PANTHER" id="PTHR12125">
    <property type="entry name" value="F-BOX ONLY PROTEIN 6-LIKE PROTEIN"/>
    <property type="match status" value="1"/>
</dbReference>
<dbReference type="Gene3D" id="2.60.120.260">
    <property type="entry name" value="Galactose-binding domain-like"/>
    <property type="match status" value="1"/>
</dbReference>
<dbReference type="InterPro" id="IPR007397">
    <property type="entry name" value="F-box-assoc_dom"/>
</dbReference>
<feature type="domain" description="F-box" evidence="1">
    <location>
        <begin position="28"/>
        <end position="75"/>
    </location>
</feature>
<dbReference type="Gene3D" id="1.20.1280.50">
    <property type="match status" value="1"/>
</dbReference>
<dbReference type="SUPFAM" id="SSF81383">
    <property type="entry name" value="F-box domain"/>
    <property type="match status" value="1"/>
</dbReference>
<dbReference type="AlphaFoldDB" id="A0A0N4ZMV5"/>
<dbReference type="SMART" id="SM00256">
    <property type="entry name" value="FBOX"/>
    <property type="match status" value="1"/>
</dbReference>
<dbReference type="STRING" id="131310.A0A0N4ZMV5"/>
<dbReference type="Proteomes" id="UP000038045">
    <property type="component" value="Unplaced"/>
</dbReference>
<keyword evidence="3" id="KW-1185">Reference proteome</keyword>
<name>A0A0N4ZMV5_PARTI</name>
<dbReference type="SUPFAM" id="SSF49785">
    <property type="entry name" value="Galactose-binding domain-like"/>
    <property type="match status" value="1"/>
</dbReference>
<dbReference type="FunFam" id="2.60.120.260:FF:000012">
    <property type="entry name" value="F-box only protein 2"/>
    <property type="match status" value="1"/>
</dbReference>
<dbReference type="GO" id="GO:0061630">
    <property type="term" value="F:ubiquitin protein ligase activity"/>
    <property type="evidence" value="ECO:0007669"/>
    <property type="project" value="TreeGrafter"/>
</dbReference>
<evidence type="ECO:0000259" key="1">
    <source>
        <dbReference type="PROSITE" id="PS50181"/>
    </source>
</evidence>
<dbReference type="InterPro" id="IPR039752">
    <property type="entry name" value="F-box_only"/>
</dbReference>
<dbReference type="WBParaSite" id="PTRK_0000987200.1">
    <property type="protein sequence ID" value="PTRK_0000987200.1"/>
    <property type="gene ID" value="PTRK_0000987200"/>
</dbReference>
<dbReference type="Pfam" id="PF04300">
    <property type="entry name" value="FBA"/>
    <property type="match status" value="1"/>
</dbReference>
<dbReference type="GO" id="GO:0031146">
    <property type="term" value="P:SCF-dependent proteasomal ubiquitin-dependent protein catabolic process"/>
    <property type="evidence" value="ECO:0007669"/>
    <property type="project" value="TreeGrafter"/>
</dbReference>
<feature type="domain" description="FBA" evidence="2">
    <location>
        <begin position="103"/>
        <end position="291"/>
    </location>
</feature>
<dbReference type="PROSITE" id="PS51114">
    <property type="entry name" value="FBA"/>
    <property type="match status" value="1"/>
</dbReference>
<evidence type="ECO:0000313" key="4">
    <source>
        <dbReference type="WBParaSite" id="PTRK_0000987200.1"/>
    </source>
</evidence>
<dbReference type="GO" id="GO:0019005">
    <property type="term" value="C:SCF ubiquitin ligase complex"/>
    <property type="evidence" value="ECO:0007669"/>
    <property type="project" value="TreeGrafter"/>
</dbReference>
<dbReference type="PROSITE" id="PS50181">
    <property type="entry name" value="FBOX"/>
    <property type="match status" value="1"/>
</dbReference>
<dbReference type="PANTHER" id="PTHR12125:SF5">
    <property type="entry name" value="F-BOX DOMAIN-CONTAINING PROTEIN"/>
    <property type="match status" value="1"/>
</dbReference>
<dbReference type="GO" id="GO:0005737">
    <property type="term" value="C:cytoplasm"/>
    <property type="evidence" value="ECO:0007669"/>
    <property type="project" value="TreeGrafter"/>
</dbReference>
<evidence type="ECO:0000313" key="3">
    <source>
        <dbReference type="Proteomes" id="UP000038045"/>
    </source>
</evidence>
<protein>
    <submittedName>
        <fullName evidence="4">F-box domain-containing protein</fullName>
    </submittedName>
</protein>
<proteinExistence type="predicted"/>